<feature type="region of interest" description="Disordered" evidence="1">
    <location>
        <begin position="195"/>
        <end position="236"/>
    </location>
</feature>
<dbReference type="HOGENOM" id="CLU_1175995_0_0_1"/>
<feature type="compositionally biased region" description="Polar residues" evidence="1">
    <location>
        <begin position="219"/>
        <end position="236"/>
    </location>
</feature>
<proteinExistence type="predicted"/>
<keyword evidence="3" id="KW-1185">Reference proteome</keyword>
<dbReference type="Proteomes" id="UP000028545">
    <property type="component" value="Unassembled WGS sequence"/>
</dbReference>
<dbReference type="KEGG" id="sapo:SAPIO_CDS5262"/>
<feature type="compositionally biased region" description="Basic and acidic residues" evidence="1">
    <location>
        <begin position="200"/>
        <end position="216"/>
    </location>
</feature>
<comment type="caution">
    <text evidence="2">The sequence shown here is derived from an EMBL/GenBank/DDBJ whole genome shotgun (WGS) entry which is preliminary data.</text>
</comment>
<dbReference type="GeneID" id="27724334"/>
<dbReference type="RefSeq" id="XP_016642637.1">
    <property type="nucleotide sequence ID" value="XM_016787622.1"/>
</dbReference>
<protein>
    <submittedName>
        <fullName evidence="2">Uncharacterized protein</fullName>
    </submittedName>
</protein>
<name>A0A084G676_PSEDA</name>
<gene>
    <name evidence="2" type="ORF">SAPIO_CDS5262</name>
</gene>
<reference evidence="2 3" key="1">
    <citation type="journal article" date="2014" name="Genome Announc.">
        <title>Draft genome sequence of the pathogenic fungus Scedosporium apiospermum.</title>
        <authorList>
            <person name="Vandeputte P."/>
            <person name="Ghamrawi S."/>
            <person name="Rechenmann M."/>
            <person name="Iltis A."/>
            <person name="Giraud S."/>
            <person name="Fleury M."/>
            <person name="Thornton C."/>
            <person name="Delhaes L."/>
            <person name="Meyer W."/>
            <person name="Papon N."/>
            <person name="Bouchara J.P."/>
        </authorList>
    </citation>
    <scope>NUCLEOTIDE SEQUENCE [LARGE SCALE GENOMIC DNA]</scope>
    <source>
        <strain evidence="2 3">IHEM 14462</strain>
    </source>
</reference>
<organism evidence="2 3">
    <name type="scientific">Pseudallescheria apiosperma</name>
    <name type="common">Scedosporium apiospermum</name>
    <dbReference type="NCBI Taxonomy" id="563466"/>
    <lineage>
        <taxon>Eukaryota</taxon>
        <taxon>Fungi</taxon>
        <taxon>Dikarya</taxon>
        <taxon>Ascomycota</taxon>
        <taxon>Pezizomycotina</taxon>
        <taxon>Sordariomycetes</taxon>
        <taxon>Hypocreomycetidae</taxon>
        <taxon>Microascales</taxon>
        <taxon>Microascaceae</taxon>
        <taxon>Scedosporium</taxon>
    </lineage>
</organism>
<sequence>MAPRTRLLTRPQAQEVLIGLIGRIPPHWFDNYWGKAIVGVIKAVAICGADVDIPQHSLTVDLQEKISHFLGLFYGDRQLGGLKSDTASYFRYLVNAIVVTEVTEEAISWVLPVDIDKAPGDLEAMLSKPLQLEAWPLPSKPALPENERPSPNGSRVRKHGKFLEDTVLDLLENAVRWEDFDQVAKKARTLETCLANNPPHDLEFEERQKQARERRAQKSLQLKDSFEQTSHQSEEE</sequence>
<dbReference type="AlphaFoldDB" id="A0A084G676"/>
<dbReference type="EMBL" id="JOWA01000098">
    <property type="protein sequence ID" value="KEZ42838.1"/>
    <property type="molecule type" value="Genomic_DNA"/>
</dbReference>
<evidence type="ECO:0000256" key="1">
    <source>
        <dbReference type="SAM" id="MobiDB-lite"/>
    </source>
</evidence>
<accession>A0A084G676</accession>
<dbReference type="VEuPathDB" id="FungiDB:SAPIO_CDS5262"/>
<feature type="region of interest" description="Disordered" evidence="1">
    <location>
        <begin position="137"/>
        <end position="158"/>
    </location>
</feature>
<evidence type="ECO:0000313" key="3">
    <source>
        <dbReference type="Proteomes" id="UP000028545"/>
    </source>
</evidence>
<evidence type="ECO:0000313" key="2">
    <source>
        <dbReference type="EMBL" id="KEZ42838.1"/>
    </source>
</evidence>